<dbReference type="Proteomes" id="UP000824262">
    <property type="component" value="Unassembled WGS sequence"/>
</dbReference>
<protein>
    <submittedName>
        <fullName evidence="4">Transglutaminase domain-containing protein</fullName>
    </submittedName>
</protein>
<dbReference type="Gene3D" id="3.10.620.30">
    <property type="match status" value="1"/>
</dbReference>
<keyword evidence="1" id="KW-0677">Repeat</keyword>
<feature type="chain" id="PRO_5039577522" evidence="2">
    <location>
        <begin position="29"/>
        <end position="413"/>
    </location>
</feature>
<dbReference type="InterPro" id="IPR001119">
    <property type="entry name" value="SLH_dom"/>
</dbReference>
<dbReference type="InterPro" id="IPR002931">
    <property type="entry name" value="Transglutaminase-like"/>
</dbReference>
<dbReference type="EMBL" id="DVGA01000042">
    <property type="protein sequence ID" value="HIQ78453.1"/>
    <property type="molecule type" value="Genomic_DNA"/>
</dbReference>
<dbReference type="SUPFAM" id="SSF54001">
    <property type="entry name" value="Cysteine proteinases"/>
    <property type="match status" value="1"/>
</dbReference>
<reference evidence="4" key="1">
    <citation type="submission" date="2020-10" db="EMBL/GenBank/DDBJ databases">
        <authorList>
            <person name="Gilroy R."/>
        </authorList>
    </citation>
    <scope>NUCLEOTIDE SEQUENCE</scope>
    <source>
        <strain evidence="4">ChiBcolR7-354</strain>
    </source>
</reference>
<comment type="caution">
    <text evidence="4">The sequence shown here is derived from an EMBL/GenBank/DDBJ whole genome shotgun (WGS) entry which is preliminary data.</text>
</comment>
<evidence type="ECO:0000256" key="1">
    <source>
        <dbReference type="ARBA" id="ARBA00022737"/>
    </source>
</evidence>
<dbReference type="PROSITE" id="PS51272">
    <property type="entry name" value="SLH"/>
    <property type="match status" value="1"/>
</dbReference>
<feature type="domain" description="SLH" evidence="3">
    <location>
        <begin position="90"/>
        <end position="181"/>
    </location>
</feature>
<evidence type="ECO:0000313" key="4">
    <source>
        <dbReference type="EMBL" id="HIQ78453.1"/>
    </source>
</evidence>
<dbReference type="SMART" id="SM00460">
    <property type="entry name" value="TGc"/>
    <property type="match status" value="1"/>
</dbReference>
<proteinExistence type="predicted"/>
<accession>A0A9D0ZD78</accession>
<keyword evidence="2" id="KW-0732">Signal</keyword>
<evidence type="ECO:0000256" key="2">
    <source>
        <dbReference type="SAM" id="SignalP"/>
    </source>
</evidence>
<gene>
    <name evidence="4" type="ORF">IAB77_04245</name>
</gene>
<feature type="signal peptide" evidence="2">
    <location>
        <begin position="1"/>
        <end position="28"/>
    </location>
</feature>
<name>A0A9D0ZD78_9FIRM</name>
<sequence length="413" mass="45051">MSSKRALRGAALCLAALCLALLVTGSAAPDGSTAAGSSSEAQVLRAPLPDTGGARHYAYIDAGGDFRPDEVITRGELAEFIDRALGSLEPGEYFPDAPEGSEYGKSMAALRAVGLMQPDGEGLGRPDEAVQLGELIQLLGALSGTGARAQTLSAGGAVTRAQAVKLINRALGRSADAAAADGALFPLFDDVPYGHPAYYDVFEAATEHTASPSAGGETYMWYERQSFSPGFNLLGTELYYADPETLEPLRDGYAGELYFGPDGRYTSGDAVLDGYVKDVLAELLEPGMTRWEALREAYDYTRDSFTYLRRNYYLFRETGWAHDEAMTMFETGRGNCYCYAAVFYYLARQLGYNCTIISGRVGTDGDPHGWVEMRLDGYWRIFDPELEMAWGERGIDYDFFNMSYAAVPWPYTK</sequence>
<evidence type="ECO:0000259" key="3">
    <source>
        <dbReference type="PROSITE" id="PS51272"/>
    </source>
</evidence>
<dbReference type="Pfam" id="PF01841">
    <property type="entry name" value="Transglut_core"/>
    <property type="match status" value="1"/>
</dbReference>
<reference evidence="4" key="2">
    <citation type="journal article" date="2021" name="PeerJ">
        <title>Extensive microbial diversity within the chicken gut microbiome revealed by metagenomics and culture.</title>
        <authorList>
            <person name="Gilroy R."/>
            <person name="Ravi A."/>
            <person name="Getino M."/>
            <person name="Pursley I."/>
            <person name="Horton D.L."/>
            <person name="Alikhan N.F."/>
            <person name="Baker D."/>
            <person name="Gharbi K."/>
            <person name="Hall N."/>
            <person name="Watson M."/>
            <person name="Adriaenssens E.M."/>
            <person name="Foster-Nyarko E."/>
            <person name="Jarju S."/>
            <person name="Secka A."/>
            <person name="Antonio M."/>
            <person name="Oren A."/>
            <person name="Chaudhuri R.R."/>
            <person name="La Ragione R."/>
            <person name="Hildebrand F."/>
            <person name="Pallen M.J."/>
        </authorList>
    </citation>
    <scope>NUCLEOTIDE SEQUENCE</scope>
    <source>
        <strain evidence="4">ChiBcolR7-354</strain>
    </source>
</reference>
<dbReference type="AlphaFoldDB" id="A0A9D0ZD78"/>
<dbReference type="InterPro" id="IPR038765">
    <property type="entry name" value="Papain-like_cys_pep_sf"/>
</dbReference>
<dbReference type="SUPFAM" id="SSF56801">
    <property type="entry name" value="Acetyl-CoA synthetase-like"/>
    <property type="match status" value="1"/>
</dbReference>
<organism evidence="4 5">
    <name type="scientific">Candidatus Scatomorpha intestinavium</name>
    <dbReference type="NCBI Taxonomy" id="2840922"/>
    <lineage>
        <taxon>Bacteria</taxon>
        <taxon>Bacillati</taxon>
        <taxon>Bacillota</taxon>
        <taxon>Clostridia</taxon>
        <taxon>Eubacteriales</taxon>
        <taxon>Candidatus Scatomorpha</taxon>
    </lineage>
</organism>
<evidence type="ECO:0000313" key="5">
    <source>
        <dbReference type="Proteomes" id="UP000824262"/>
    </source>
</evidence>